<comment type="caution">
    <text evidence="2">The sequence shown here is derived from an EMBL/GenBank/DDBJ whole genome shotgun (WGS) entry which is preliminary data.</text>
</comment>
<dbReference type="SUPFAM" id="SSF53098">
    <property type="entry name" value="Ribonuclease H-like"/>
    <property type="match status" value="1"/>
</dbReference>
<accession>A0A7J9J2V1</accession>
<sequence length="195" mass="22208">MSFSKGVEESMTNMLSNLPGFQKVQNLEHYVGITLRGIGALSSRGRSQKFGLFYEKTLFGQSIMAIKSVVWLPNDLIQLIVGIPPRHPFEGFDRLSWHHTSTGAFSIKSYEFSIEEQLTRGWTFLNTDGAVQMESGDATVGRIMCDEKEDWVFGYNRFIGKCSIFYAELWGILDGLKLIQRRDHDKVIIESDNLE</sequence>
<dbReference type="InterPro" id="IPR002156">
    <property type="entry name" value="RNaseH_domain"/>
</dbReference>
<organism evidence="2 3">
    <name type="scientific">Gossypium armourianum</name>
    <dbReference type="NCBI Taxonomy" id="34283"/>
    <lineage>
        <taxon>Eukaryota</taxon>
        <taxon>Viridiplantae</taxon>
        <taxon>Streptophyta</taxon>
        <taxon>Embryophyta</taxon>
        <taxon>Tracheophyta</taxon>
        <taxon>Spermatophyta</taxon>
        <taxon>Magnoliopsida</taxon>
        <taxon>eudicotyledons</taxon>
        <taxon>Gunneridae</taxon>
        <taxon>Pentapetalae</taxon>
        <taxon>rosids</taxon>
        <taxon>malvids</taxon>
        <taxon>Malvales</taxon>
        <taxon>Malvaceae</taxon>
        <taxon>Malvoideae</taxon>
        <taxon>Gossypium</taxon>
    </lineage>
</organism>
<keyword evidence="3" id="KW-1185">Reference proteome</keyword>
<dbReference type="EMBL" id="JABFAE010000005">
    <property type="protein sequence ID" value="MBA0828453.1"/>
    <property type="molecule type" value="Genomic_DNA"/>
</dbReference>
<dbReference type="InterPro" id="IPR053151">
    <property type="entry name" value="RNase_H-like"/>
</dbReference>
<feature type="domain" description="RNase H type-1" evidence="1">
    <location>
        <begin position="126"/>
        <end position="193"/>
    </location>
</feature>
<dbReference type="InterPro" id="IPR036397">
    <property type="entry name" value="RNaseH_sf"/>
</dbReference>
<feature type="non-terminal residue" evidence="2">
    <location>
        <position position="1"/>
    </location>
</feature>
<dbReference type="PANTHER" id="PTHR47723:SF19">
    <property type="entry name" value="POLYNUCLEOTIDYL TRANSFERASE, RIBONUCLEASE H-LIKE SUPERFAMILY PROTEIN"/>
    <property type="match status" value="1"/>
</dbReference>
<protein>
    <recommendedName>
        <fullName evidence="1">RNase H type-1 domain-containing protein</fullName>
    </recommendedName>
</protein>
<dbReference type="PANTHER" id="PTHR47723">
    <property type="entry name" value="OS05G0353850 PROTEIN"/>
    <property type="match status" value="1"/>
</dbReference>
<dbReference type="GO" id="GO:0003676">
    <property type="term" value="F:nucleic acid binding"/>
    <property type="evidence" value="ECO:0007669"/>
    <property type="project" value="InterPro"/>
</dbReference>
<dbReference type="Pfam" id="PF13456">
    <property type="entry name" value="RVT_3"/>
    <property type="match status" value="1"/>
</dbReference>
<proteinExistence type="predicted"/>
<evidence type="ECO:0000313" key="3">
    <source>
        <dbReference type="Proteomes" id="UP000593575"/>
    </source>
</evidence>
<name>A0A7J9J2V1_9ROSI</name>
<dbReference type="Gene3D" id="3.30.420.10">
    <property type="entry name" value="Ribonuclease H-like superfamily/Ribonuclease H"/>
    <property type="match status" value="1"/>
</dbReference>
<dbReference type="AlphaFoldDB" id="A0A7J9J2V1"/>
<dbReference type="CDD" id="cd06222">
    <property type="entry name" value="RNase_H_like"/>
    <property type="match status" value="1"/>
</dbReference>
<evidence type="ECO:0000259" key="1">
    <source>
        <dbReference type="Pfam" id="PF13456"/>
    </source>
</evidence>
<dbReference type="Proteomes" id="UP000593575">
    <property type="component" value="Unassembled WGS sequence"/>
</dbReference>
<dbReference type="InterPro" id="IPR044730">
    <property type="entry name" value="RNase_H-like_dom_plant"/>
</dbReference>
<gene>
    <name evidence="2" type="ORF">Goarm_013125</name>
</gene>
<evidence type="ECO:0000313" key="2">
    <source>
        <dbReference type="EMBL" id="MBA0828453.1"/>
    </source>
</evidence>
<reference evidence="2 3" key="1">
    <citation type="journal article" date="2019" name="Genome Biol. Evol.">
        <title>Insights into the evolution of the New World diploid cottons (Gossypium, subgenus Houzingenia) based on genome sequencing.</title>
        <authorList>
            <person name="Grover C.E."/>
            <person name="Arick M.A. 2nd"/>
            <person name="Thrash A."/>
            <person name="Conover J.L."/>
            <person name="Sanders W.S."/>
            <person name="Peterson D.G."/>
            <person name="Frelichowski J.E."/>
            <person name="Scheffler J.A."/>
            <person name="Scheffler B.E."/>
            <person name="Wendel J.F."/>
        </authorList>
    </citation>
    <scope>NUCLEOTIDE SEQUENCE [LARGE SCALE GENOMIC DNA]</scope>
    <source>
        <strain evidence="2">6</strain>
        <tissue evidence="2">Leaf</tissue>
    </source>
</reference>
<dbReference type="GO" id="GO:0004523">
    <property type="term" value="F:RNA-DNA hybrid ribonuclease activity"/>
    <property type="evidence" value="ECO:0007669"/>
    <property type="project" value="InterPro"/>
</dbReference>
<dbReference type="InterPro" id="IPR012337">
    <property type="entry name" value="RNaseH-like_sf"/>
</dbReference>